<protein>
    <recommendedName>
        <fullName evidence="4">enoyl-CoA hydratase</fullName>
        <ecNumber evidence="4">4.2.1.17</ecNumber>
    </recommendedName>
</protein>
<dbReference type="PATRIC" id="fig|449659.4.peg.347"/>
<dbReference type="EC" id="4.2.1.17" evidence="4"/>
<dbReference type="InterPro" id="IPR045004">
    <property type="entry name" value="ECH_dom"/>
</dbReference>
<evidence type="ECO:0000256" key="3">
    <source>
        <dbReference type="ARBA" id="ARBA00009463"/>
    </source>
</evidence>
<dbReference type="RefSeq" id="WP_017867605.1">
    <property type="nucleotide sequence ID" value="NZ_BJYB01000003.1"/>
</dbReference>
<evidence type="ECO:0000259" key="13">
    <source>
        <dbReference type="Pfam" id="PF16113"/>
    </source>
</evidence>
<evidence type="ECO:0000256" key="1">
    <source>
        <dbReference type="ARBA" id="ARBA00005086"/>
    </source>
</evidence>
<feature type="domain" description="3-hydroxyacyl-CoA dehydrogenase NAD binding" evidence="12">
    <location>
        <begin position="6"/>
        <end position="183"/>
    </location>
</feature>
<dbReference type="InterPro" id="IPR018376">
    <property type="entry name" value="Enoyl-CoA_hyd/isom_CS"/>
</dbReference>
<dbReference type="GO" id="GO:0006635">
    <property type="term" value="P:fatty acid beta-oxidation"/>
    <property type="evidence" value="ECO:0007669"/>
    <property type="project" value="TreeGrafter"/>
</dbReference>
<evidence type="ECO:0000256" key="2">
    <source>
        <dbReference type="ARBA" id="ARBA00008750"/>
    </source>
</evidence>
<dbReference type="Proteomes" id="UP000051886">
    <property type="component" value="Unassembled WGS sequence"/>
</dbReference>
<dbReference type="FunFam" id="3.40.50.720:FF:000009">
    <property type="entry name" value="Fatty oxidation complex, alpha subunit"/>
    <property type="match status" value="1"/>
</dbReference>
<gene>
    <name evidence="14" type="ORF">IV66_GL000348</name>
</gene>
<dbReference type="SUPFAM" id="SSF48179">
    <property type="entry name" value="6-phosphogluconate dehydrogenase C-terminal domain-like"/>
    <property type="match status" value="2"/>
</dbReference>
<reference evidence="14 15" key="1">
    <citation type="journal article" date="2015" name="Genome Announc.">
        <title>Expanding the biotechnology potential of lactobacilli through comparative genomics of 213 strains and associated genera.</title>
        <authorList>
            <person name="Sun Z."/>
            <person name="Harris H.M."/>
            <person name="McCann A."/>
            <person name="Guo C."/>
            <person name="Argimon S."/>
            <person name="Zhang W."/>
            <person name="Yang X."/>
            <person name="Jeffery I.B."/>
            <person name="Cooney J.C."/>
            <person name="Kagawa T.F."/>
            <person name="Liu W."/>
            <person name="Song Y."/>
            <person name="Salvetti E."/>
            <person name="Wrobel A."/>
            <person name="Rasinkangas P."/>
            <person name="Parkhill J."/>
            <person name="Rea M.C."/>
            <person name="O'Sullivan O."/>
            <person name="Ritari J."/>
            <person name="Douillard F.P."/>
            <person name="Paul Ross R."/>
            <person name="Yang R."/>
            <person name="Briner A.E."/>
            <person name="Felis G.E."/>
            <person name="de Vos W.M."/>
            <person name="Barrangou R."/>
            <person name="Klaenhammer T.R."/>
            <person name="Caufield P.W."/>
            <person name="Cui Y."/>
            <person name="Zhang H."/>
            <person name="O'Toole P.W."/>
        </authorList>
    </citation>
    <scope>NUCLEOTIDE SEQUENCE [LARGE SCALE GENOMIC DNA]</scope>
    <source>
        <strain evidence="14 15">NBRC 103219</strain>
    </source>
</reference>
<feature type="domain" description="Enoyl-CoA hydratase/isomerase" evidence="13">
    <location>
        <begin position="383"/>
        <end position="668"/>
    </location>
</feature>
<comment type="similarity">
    <text evidence="2">In the N-terminal section; belongs to the enoyl-CoA hydratase/isomerase family.</text>
</comment>
<dbReference type="InterPro" id="IPR006108">
    <property type="entry name" value="3HC_DH_C"/>
</dbReference>
<keyword evidence="6" id="KW-0520">NAD</keyword>
<keyword evidence="7" id="KW-0413">Isomerase</keyword>
<comment type="catalytic activity">
    <reaction evidence="10">
        <text>a (3S)-3-hydroxyacyl-CoA + NAD(+) = a 3-oxoacyl-CoA + NADH + H(+)</text>
        <dbReference type="Rhea" id="RHEA:22432"/>
        <dbReference type="ChEBI" id="CHEBI:15378"/>
        <dbReference type="ChEBI" id="CHEBI:57318"/>
        <dbReference type="ChEBI" id="CHEBI:57540"/>
        <dbReference type="ChEBI" id="CHEBI:57945"/>
        <dbReference type="ChEBI" id="CHEBI:90726"/>
        <dbReference type="EC" id="1.1.1.35"/>
    </reaction>
</comment>
<evidence type="ECO:0000259" key="11">
    <source>
        <dbReference type="Pfam" id="PF00725"/>
    </source>
</evidence>
<dbReference type="PROSITE" id="PS00166">
    <property type="entry name" value="ENOYL_COA_HYDRATASE"/>
    <property type="match status" value="1"/>
</dbReference>
<comment type="pathway">
    <text evidence="1">Lipid metabolism; butanoate metabolism.</text>
</comment>
<dbReference type="SUPFAM" id="SSF52096">
    <property type="entry name" value="ClpP/crotonase"/>
    <property type="match status" value="1"/>
</dbReference>
<dbReference type="InterPro" id="IPR036291">
    <property type="entry name" value="NAD(P)-bd_dom_sf"/>
</dbReference>
<keyword evidence="9" id="KW-0511">Multifunctional enzyme</keyword>
<evidence type="ECO:0000256" key="9">
    <source>
        <dbReference type="ARBA" id="ARBA00023268"/>
    </source>
</evidence>
<dbReference type="Pfam" id="PF00725">
    <property type="entry name" value="3HCDH"/>
    <property type="match status" value="2"/>
</dbReference>
<dbReference type="InterPro" id="IPR029045">
    <property type="entry name" value="ClpP/crotonase-like_dom_sf"/>
</dbReference>
<dbReference type="PANTHER" id="PTHR23309:SF49">
    <property type="entry name" value="PEROXISOMAL BIFUNCTIONAL ENZYME"/>
    <property type="match status" value="1"/>
</dbReference>
<evidence type="ECO:0000256" key="8">
    <source>
        <dbReference type="ARBA" id="ARBA00023239"/>
    </source>
</evidence>
<dbReference type="GO" id="GO:0016853">
    <property type="term" value="F:isomerase activity"/>
    <property type="evidence" value="ECO:0007669"/>
    <property type="project" value="UniProtKB-KW"/>
</dbReference>
<dbReference type="Pfam" id="PF02737">
    <property type="entry name" value="3HCDH_N"/>
    <property type="match status" value="1"/>
</dbReference>
<evidence type="ECO:0000256" key="5">
    <source>
        <dbReference type="ARBA" id="ARBA00023002"/>
    </source>
</evidence>
<evidence type="ECO:0000256" key="6">
    <source>
        <dbReference type="ARBA" id="ARBA00023027"/>
    </source>
</evidence>
<dbReference type="GO" id="GO:0004300">
    <property type="term" value="F:enoyl-CoA hydratase activity"/>
    <property type="evidence" value="ECO:0007669"/>
    <property type="project" value="UniProtKB-EC"/>
</dbReference>
<evidence type="ECO:0000313" key="15">
    <source>
        <dbReference type="Proteomes" id="UP000051886"/>
    </source>
</evidence>
<feature type="domain" description="3-hydroxyacyl-CoA dehydrogenase C-terminal" evidence="11">
    <location>
        <begin position="186"/>
        <end position="269"/>
    </location>
</feature>
<dbReference type="SUPFAM" id="SSF51735">
    <property type="entry name" value="NAD(P)-binding Rossmann-fold domains"/>
    <property type="match status" value="1"/>
</dbReference>
<evidence type="ECO:0000256" key="4">
    <source>
        <dbReference type="ARBA" id="ARBA00012076"/>
    </source>
</evidence>
<dbReference type="InterPro" id="IPR006176">
    <property type="entry name" value="3-OHacyl-CoA_DH_NAD-bd"/>
</dbReference>
<feature type="domain" description="3-hydroxyacyl-CoA dehydrogenase C-terminal" evidence="11">
    <location>
        <begin position="286"/>
        <end position="348"/>
    </location>
</feature>
<dbReference type="CDD" id="cd06558">
    <property type="entry name" value="crotonase-like"/>
    <property type="match status" value="1"/>
</dbReference>
<dbReference type="GO" id="GO:0003857">
    <property type="term" value="F:(3S)-3-hydroxyacyl-CoA dehydrogenase (NAD+) activity"/>
    <property type="evidence" value="ECO:0007669"/>
    <property type="project" value="UniProtKB-EC"/>
</dbReference>
<evidence type="ECO:0000256" key="10">
    <source>
        <dbReference type="ARBA" id="ARBA00049556"/>
    </source>
</evidence>
<organism evidence="14 15">
    <name type="scientific">Ligilactobacillus pobuzihii</name>
    <dbReference type="NCBI Taxonomy" id="449659"/>
    <lineage>
        <taxon>Bacteria</taxon>
        <taxon>Bacillati</taxon>
        <taxon>Bacillota</taxon>
        <taxon>Bacilli</taxon>
        <taxon>Lactobacillales</taxon>
        <taxon>Lactobacillaceae</taxon>
        <taxon>Ligilactobacillus</taxon>
    </lineage>
</organism>
<dbReference type="PANTHER" id="PTHR23309">
    <property type="entry name" value="3-HYDROXYACYL-COA DEHYROGENASE"/>
    <property type="match status" value="1"/>
</dbReference>
<dbReference type="GO" id="GO:0070403">
    <property type="term" value="F:NAD+ binding"/>
    <property type="evidence" value="ECO:0007669"/>
    <property type="project" value="InterPro"/>
</dbReference>
<dbReference type="STRING" id="449659.IV66_GL000348"/>
<accession>A0A0R2L8F5</accession>
<evidence type="ECO:0000259" key="12">
    <source>
        <dbReference type="Pfam" id="PF02737"/>
    </source>
</evidence>
<evidence type="ECO:0000256" key="7">
    <source>
        <dbReference type="ARBA" id="ARBA00023235"/>
    </source>
</evidence>
<dbReference type="Gene3D" id="3.90.226.10">
    <property type="entry name" value="2-enoyl-CoA Hydratase, Chain A, domain 1"/>
    <property type="match status" value="1"/>
</dbReference>
<keyword evidence="5" id="KW-0560">Oxidoreductase</keyword>
<dbReference type="EMBL" id="JQCN01000052">
    <property type="protein sequence ID" value="KRN98059.1"/>
    <property type="molecule type" value="Genomic_DNA"/>
</dbReference>
<dbReference type="Gene3D" id="3.40.50.720">
    <property type="entry name" value="NAD(P)-binding Rossmann-like Domain"/>
    <property type="match status" value="1"/>
</dbReference>
<dbReference type="Pfam" id="PF16113">
    <property type="entry name" value="ECH_2"/>
    <property type="match status" value="1"/>
</dbReference>
<dbReference type="Gene3D" id="1.10.1040.50">
    <property type="match status" value="1"/>
</dbReference>
<dbReference type="OrthoDB" id="9771883at2"/>
<sequence length="682" mass="74199">MAEFTAAVVGAGTMGSGIAQKIAQEGVPVTIVDVTQEQVDSGYKKIKDMLDQGVKRGVFTQKYVDETLGRVNLATDYSAIKDVDFVVEAVFEDLKVKQDVMKKLDAICKPETILGSNTSSLYVRDIAKATNRPEKVLGTHYFFHPAKNRLLEIIAHDGTTDETIQIAKKFADLTGKTAIFVKDSPGFAVNRFFVPWLTEGVKIYEEGIANKATIDKAAEEAFQIGMGPFALMNATGIPIALHSAESFERELSPFYKAPQTLVDKVEEGNLWDVEDGDVDRTKFDEVAHRLLATSIGAAAKLVDEGGATVEDINRGAIVGLKWRLGPFQLANEFGVENVYKWTQEMAAARLGFPEVKMLKDQAASKKPFEFRYVDYDKVGDKVTITINRPEAMNALNYVVVGQLRKAFDKAEADPAVKTIVFKGAGKAFVAGADLKFFVENVNNGTLDNIVDFTRDGHKLFRDIETSSKLTIAVLDGLSLGGGSELALSAQAIVATDKGTFGFPESGLGIFPGYGGMLRFNKQVGKEIAKYFVLTGKTVGAKEANDLGIITKYTAPTEVDEAIGQLEAAGENDKYHDRETPATYQQIVIAFSDENIEKTLKGESVDGVDDAFIQKVAKTISHKSPHSVKVIPAIIDKQTNMTIDEGIDYELSQLKPMFADPEAKIGLEASVGGYRPDFSAAGK</sequence>
<dbReference type="InterPro" id="IPR008927">
    <property type="entry name" value="6-PGluconate_DH-like_C_sf"/>
</dbReference>
<keyword evidence="8" id="KW-0456">Lyase</keyword>
<comment type="similarity">
    <text evidence="3">Belongs to the 3-hydroxyacyl-CoA dehydrogenase family.</text>
</comment>
<comment type="caution">
    <text evidence="14">The sequence shown here is derived from an EMBL/GenBank/DDBJ whole genome shotgun (WGS) entry which is preliminary data.</text>
</comment>
<evidence type="ECO:0000313" key="14">
    <source>
        <dbReference type="EMBL" id="KRN98059.1"/>
    </source>
</evidence>
<dbReference type="AlphaFoldDB" id="A0A0R2L8F5"/>
<proteinExistence type="inferred from homology"/>
<keyword evidence="15" id="KW-1185">Reference proteome</keyword>
<name>A0A0R2L8F5_9LACO</name>